<dbReference type="PANTHER" id="PTHR33985:SF15">
    <property type="entry name" value="FASCICLIN-LIKE ARABINOGALACTAN PROTEIN 19"/>
    <property type="match status" value="1"/>
</dbReference>
<dbReference type="PROSITE" id="PS50213">
    <property type="entry name" value="FAS1"/>
    <property type="match status" value="1"/>
</dbReference>
<name>A0A6A2ZJW2_HIBSY</name>
<comment type="caution">
    <text evidence="6">The sequence shown here is derived from an EMBL/GenBank/DDBJ whole genome shotgun (WGS) entry which is preliminary data.</text>
</comment>
<dbReference type="AlphaFoldDB" id="A0A6A2ZJW2"/>
<sequence>MEILSSKLTIVIFLLLAAAAATAGLTTKELDAALLALQSRGYTLFPNAITTSDLQARLLSSQNSSIFTLFAPPDSLLFSLDLLSSARLYTFSLFLHVAPHFLSSADLLVLPRPTFIDTLFPNRRLFVEHTMSTRNGTALLTVTVDGVVVSVPDLFIGSNLAVHGLDGILVARYGSLVSEGSDTNTDTAIAEPPKFSYQTSPANSPEILSPMGSGDLEMVTIGTKVDHIPNFIIDVHDNPMTYYTSIAEPPKFYHQSYVSPANSPESLPPMGSGAPEMVTVGTRIKKDKGAFHGIHDRGTTMRTKHGYSNEFWFVSEFSYCKFELYVMWQRNHCNYSRDTALIAEPPKFSHQTYVFTGRPTGDLPPTGIGAPEIVKIGARTRNDKGDSRGNKIEALR</sequence>
<feature type="domain" description="FAS1" evidence="5">
    <location>
        <begin position="29"/>
        <end position="169"/>
    </location>
</feature>
<evidence type="ECO:0000313" key="7">
    <source>
        <dbReference type="Proteomes" id="UP000436088"/>
    </source>
</evidence>
<reference evidence="6" key="1">
    <citation type="submission" date="2019-09" db="EMBL/GenBank/DDBJ databases">
        <title>Draft genome information of white flower Hibiscus syriacus.</title>
        <authorList>
            <person name="Kim Y.-M."/>
        </authorList>
    </citation>
    <scope>NUCLEOTIDE SEQUENCE [LARGE SCALE GENOMIC DNA]</scope>
    <source>
        <strain evidence="6">YM2019G1</strain>
    </source>
</reference>
<proteinExistence type="inferred from homology"/>
<keyword evidence="4" id="KW-0732">Signal</keyword>
<evidence type="ECO:0000256" key="2">
    <source>
        <dbReference type="ARBA" id="ARBA00022974"/>
    </source>
</evidence>
<dbReference type="SUPFAM" id="SSF82153">
    <property type="entry name" value="FAS1 domain"/>
    <property type="match status" value="1"/>
</dbReference>
<evidence type="ECO:0000259" key="5">
    <source>
        <dbReference type="PROSITE" id="PS50213"/>
    </source>
</evidence>
<feature type="chain" id="PRO_5025362297" evidence="4">
    <location>
        <begin position="25"/>
        <end position="396"/>
    </location>
</feature>
<dbReference type="Gene3D" id="2.30.180.10">
    <property type="entry name" value="FAS1 domain"/>
    <property type="match status" value="1"/>
</dbReference>
<keyword evidence="2" id="KW-0654">Proteoglycan</keyword>
<comment type="similarity">
    <text evidence="1">Belongs to the fasciclin-like AGP family.</text>
</comment>
<feature type="region of interest" description="Disordered" evidence="3">
    <location>
        <begin position="184"/>
        <end position="204"/>
    </location>
</feature>
<protein>
    <submittedName>
        <fullName evidence="6">Citrate-binding protein</fullName>
    </submittedName>
</protein>
<dbReference type="InterPro" id="IPR052806">
    <property type="entry name" value="Fasciclin-like_AGP"/>
</dbReference>
<dbReference type="FunFam" id="2.30.180.10:FF:000046">
    <property type="entry name" value="Fasciclin-like arabinogalactan family protein"/>
    <property type="match status" value="1"/>
</dbReference>
<evidence type="ECO:0000313" key="6">
    <source>
        <dbReference type="EMBL" id="KAE8691225.1"/>
    </source>
</evidence>
<evidence type="ECO:0000256" key="3">
    <source>
        <dbReference type="SAM" id="MobiDB-lite"/>
    </source>
</evidence>
<evidence type="ECO:0000256" key="4">
    <source>
        <dbReference type="SAM" id="SignalP"/>
    </source>
</evidence>
<dbReference type="InterPro" id="IPR000782">
    <property type="entry name" value="FAS1_domain"/>
</dbReference>
<dbReference type="InterPro" id="IPR036378">
    <property type="entry name" value="FAS1_dom_sf"/>
</dbReference>
<gene>
    <name evidence="6" type="ORF">F3Y22_tig00110890pilonHSYRG00117</name>
</gene>
<dbReference type="Proteomes" id="UP000436088">
    <property type="component" value="Unassembled WGS sequence"/>
</dbReference>
<keyword evidence="2" id="KW-0325">Glycoprotein</keyword>
<feature type="signal peptide" evidence="4">
    <location>
        <begin position="1"/>
        <end position="24"/>
    </location>
</feature>
<organism evidence="6 7">
    <name type="scientific">Hibiscus syriacus</name>
    <name type="common">Rose of Sharon</name>
    <dbReference type="NCBI Taxonomy" id="106335"/>
    <lineage>
        <taxon>Eukaryota</taxon>
        <taxon>Viridiplantae</taxon>
        <taxon>Streptophyta</taxon>
        <taxon>Embryophyta</taxon>
        <taxon>Tracheophyta</taxon>
        <taxon>Spermatophyta</taxon>
        <taxon>Magnoliopsida</taxon>
        <taxon>eudicotyledons</taxon>
        <taxon>Gunneridae</taxon>
        <taxon>Pentapetalae</taxon>
        <taxon>rosids</taxon>
        <taxon>malvids</taxon>
        <taxon>Malvales</taxon>
        <taxon>Malvaceae</taxon>
        <taxon>Malvoideae</taxon>
        <taxon>Hibiscus</taxon>
    </lineage>
</organism>
<dbReference type="EMBL" id="VEPZ02001149">
    <property type="protein sequence ID" value="KAE8691225.1"/>
    <property type="molecule type" value="Genomic_DNA"/>
</dbReference>
<keyword evidence="7" id="KW-1185">Reference proteome</keyword>
<dbReference type="PANTHER" id="PTHR33985">
    <property type="entry name" value="OS02G0491300 PROTEIN-RELATED"/>
    <property type="match status" value="1"/>
</dbReference>
<evidence type="ECO:0000256" key="1">
    <source>
        <dbReference type="ARBA" id="ARBA00007843"/>
    </source>
</evidence>
<accession>A0A6A2ZJW2</accession>